<dbReference type="PANTHER" id="PTHR48079:SF6">
    <property type="entry name" value="NAD(P)-BINDING DOMAIN-CONTAINING PROTEIN-RELATED"/>
    <property type="match status" value="1"/>
</dbReference>
<keyword evidence="3" id="KW-1185">Reference proteome</keyword>
<feature type="domain" description="NAD-dependent epimerase/dehydratase" evidence="1">
    <location>
        <begin position="9"/>
        <end position="236"/>
    </location>
</feature>
<evidence type="ECO:0000259" key="1">
    <source>
        <dbReference type="Pfam" id="PF01370"/>
    </source>
</evidence>
<dbReference type="RefSeq" id="WP_377713848.1">
    <property type="nucleotide sequence ID" value="NZ_JBHSMP010000026.1"/>
</dbReference>
<name>A0ABW0JDG9_9BURK</name>
<evidence type="ECO:0000313" key="3">
    <source>
        <dbReference type="Proteomes" id="UP001596103"/>
    </source>
</evidence>
<proteinExistence type="predicted"/>
<dbReference type="InterPro" id="IPR036291">
    <property type="entry name" value="NAD(P)-bd_dom_sf"/>
</dbReference>
<dbReference type="CDD" id="cd05228">
    <property type="entry name" value="AR_FR_like_1_SDR_e"/>
    <property type="match status" value="1"/>
</dbReference>
<dbReference type="Pfam" id="PF01370">
    <property type="entry name" value="Epimerase"/>
    <property type="match status" value="1"/>
</dbReference>
<dbReference type="InterPro" id="IPR017829">
    <property type="entry name" value="Hopanoid-assoc_sugar_epimerase"/>
</dbReference>
<reference evidence="3" key="1">
    <citation type="journal article" date="2019" name="Int. J. Syst. Evol. Microbiol.">
        <title>The Global Catalogue of Microorganisms (GCM) 10K type strain sequencing project: providing services to taxonomists for standard genome sequencing and annotation.</title>
        <authorList>
            <consortium name="The Broad Institute Genomics Platform"/>
            <consortium name="The Broad Institute Genome Sequencing Center for Infectious Disease"/>
            <person name="Wu L."/>
            <person name="Ma J."/>
        </authorList>
    </citation>
    <scope>NUCLEOTIDE SEQUENCE [LARGE SCALE GENOMIC DNA]</scope>
    <source>
        <strain evidence="3">CCUG 56042</strain>
    </source>
</reference>
<comment type="caution">
    <text evidence="2">The sequence shown here is derived from an EMBL/GenBank/DDBJ whole genome shotgun (WGS) entry which is preliminary data.</text>
</comment>
<dbReference type="SUPFAM" id="SSF51735">
    <property type="entry name" value="NAD(P)-binding Rossmann-fold domains"/>
    <property type="match status" value="1"/>
</dbReference>
<dbReference type="EMBL" id="JBHSMP010000026">
    <property type="protein sequence ID" value="MFC5430955.1"/>
    <property type="molecule type" value="Genomic_DNA"/>
</dbReference>
<dbReference type="NCBIfam" id="TIGR03466">
    <property type="entry name" value="HpnA"/>
    <property type="match status" value="1"/>
</dbReference>
<protein>
    <submittedName>
        <fullName evidence="2">Hopanoid-associated sugar epimerase</fullName>
    </submittedName>
</protein>
<gene>
    <name evidence="2" type="primary">hpnA</name>
    <name evidence="2" type="ORF">ACFPTO_19445</name>
</gene>
<dbReference type="InterPro" id="IPR051783">
    <property type="entry name" value="NAD(P)-dependent_oxidoreduct"/>
</dbReference>
<evidence type="ECO:0000313" key="2">
    <source>
        <dbReference type="EMBL" id="MFC5430955.1"/>
    </source>
</evidence>
<dbReference type="Proteomes" id="UP001596103">
    <property type="component" value="Unassembled WGS sequence"/>
</dbReference>
<accession>A0ABW0JDG9</accession>
<dbReference type="PANTHER" id="PTHR48079">
    <property type="entry name" value="PROTEIN YEEZ"/>
    <property type="match status" value="1"/>
</dbReference>
<dbReference type="InterPro" id="IPR001509">
    <property type="entry name" value="Epimerase_deHydtase"/>
</dbReference>
<sequence length="336" mass="36562">MTANQRDLVLITGASGFVGSAVARIAQDKGYAVRVLVRPTSPRTNLATLDAEVVTGDMRDVASMRAALRGVRYLFHVAADYRLWAPDPHEIERANLEGAEATMRAALEAGVERIVYTSSVATLKVTSSGASADETRPLTAEQAIGVYKRSKVLSERAVERMIANDGLPAVIVNPSTPIGPRDVKPTPTGRIIVEAATGKIPAFVDTGLNLVHVDDVANGHFLALEHGRIGERYILGGENLPLQQMLADIAGMVDRKPPTIALPRWPLYPLALGAEAVARFTKREPFVTVDALKMSKNKMYFTSAKAERELGYRARPYREGLKDALDWFRQAGYLNA</sequence>
<organism evidence="2 3">
    <name type="scientific">Paraburkholderia denitrificans</name>
    <dbReference type="NCBI Taxonomy" id="694025"/>
    <lineage>
        <taxon>Bacteria</taxon>
        <taxon>Pseudomonadati</taxon>
        <taxon>Pseudomonadota</taxon>
        <taxon>Betaproteobacteria</taxon>
        <taxon>Burkholderiales</taxon>
        <taxon>Burkholderiaceae</taxon>
        <taxon>Paraburkholderia</taxon>
    </lineage>
</organism>
<dbReference type="Gene3D" id="3.40.50.720">
    <property type="entry name" value="NAD(P)-binding Rossmann-like Domain"/>
    <property type="match status" value="1"/>
</dbReference>